<accession>A0AAW2MT28</accession>
<organism evidence="3">
    <name type="scientific">Sesamum radiatum</name>
    <name type="common">Black benniseed</name>
    <dbReference type="NCBI Taxonomy" id="300843"/>
    <lineage>
        <taxon>Eukaryota</taxon>
        <taxon>Viridiplantae</taxon>
        <taxon>Streptophyta</taxon>
        <taxon>Embryophyta</taxon>
        <taxon>Tracheophyta</taxon>
        <taxon>Spermatophyta</taxon>
        <taxon>Magnoliopsida</taxon>
        <taxon>eudicotyledons</taxon>
        <taxon>Gunneridae</taxon>
        <taxon>Pentapetalae</taxon>
        <taxon>asterids</taxon>
        <taxon>lamiids</taxon>
        <taxon>Lamiales</taxon>
        <taxon>Pedaliaceae</taxon>
        <taxon>Sesamum</taxon>
    </lineage>
</organism>
<reference evidence="3" key="2">
    <citation type="journal article" date="2024" name="Plant">
        <title>Genomic evolution and insights into agronomic trait innovations of Sesamum species.</title>
        <authorList>
            <person name="Miao H."/>
            <person name="Wang L."/>
            <person name="Qu L."/>
            <person name="Liu H."/>
            <person name="Sun Y."/>
            <person name="Le M."/>
            <person name="Wang Q."/>
            <person name="Wei S."/>
            <person name="Zheng Y."/>
            <person name="Lin W."/>
            <person name="Duan Y."/>
            <person name="Cao H."/>
            <person name="Xiong S."/>
            <person name="Wang X."/>
            <person name="Wei L."/>
            <person name="Li C."/>
            <person name="Ma Q."/>
            <person name="Ju M."/>
            <person name="Zhao R."/>
            <person name="Li G."/>
            <person name="Mu C."/>
            <person name="Tian Q."/>
            <person name="Mei H."/>
            <person name="Zhang T."/>
            <person name="Gao T."/>
            <person name="Zhang H."/>
        </authorList>
    </citation>
    <scope>NUCLEOTIDE SEQUENCE</scope>
    <source>
        <strain evidence="3">G02</strain>
    </source>
</reference>
<dbReference type="Gene3D" id="1.10.287.2250">
    <property type="match status" value="1"/>
</dbReference>
<proteinExistence type="predicted"/>
<dbReference type="SMART" id="SM00848">
    <property type="entry name" value="Inhibitor_I29"/>
    <property type="match status" value="1"/>
</dbReference>
<gene>
    <name evidence="3" type="ORF">Sradi_4700900</name>
</gene>
<dbReference type="Pfam" id="PF08246">
    <property type="entry name" value="Inhibitor_I29"/>
    <property type="match status" value="1"/>
</dbReference>
<comment type="caution">
    <text evidence="3">The sequence shown here is derived from an EMBL/GenBank/DDBJ whole genome shotgun (WGS) entry which is preliminary data.</text>
</comment>
<evidence type="ECO:0000259" key="2">
    <source>
        <dbReference type="SMART" id="SM00848"/>
    </source>
</evidence>
<keyword evidence="1" id="KW-0732">Signal</keyword>
<name>A0AAW2MT28_SESRA</name>
<dbReference type="InterPro" id="IPR038765">
    <property type="entry name" value="Papain-like_cys_pep_sf"/>
</dbReference>
<sequence length="99" mass="11453">MASPLKLSFSLLILSFFILSSALDMSIITYDENHKMGSAHRLENEVMALYESWLAKHGKAYNAIGEKEKRFEIFKDNLEFIDEHNSVDRSYKLGLKPIR</sequence>
<evidence type="ECO:0000256" key="1">
    <source>
        <dbReference type="SAM" id="SignalP"/>
    </source>
</evidence>
<protein>
    <submittedName>
        <fullName evidence="3">Cysteine proteinase RD21A</fullName>
    </submittedName>
</protein>
<feature type="chain" id="PRO_5043654724" evidence="1">
    <location>
        <begin position="23"/>
        <end position="99"/>
    </location>
</feature>
<dbReference type="AlphaFoldDB" id="A0AAW2MT28"/>
<dbReference type="SUPFAM" id="SSF54001">
    <property type="entry name" value="Cysteine proteinases"/>
    <property type="match status" value="1"/>
</dbReference>
<dbReference type="InterPro" id="IPR013201">
    <property type="entry name" value="Prot_inhib_I29"/>
</dbReference>
<dbReference type="EMBL" id="JACGWJ010000021">
    <property type="protein sequence ID" value="KAL0334890.1"/>
    <property type="molecule type" value="Genomic_DNA"/>
</dbReference>
<feature type="signal peptide" evidence="1">
    <location>
        <begin position="1"/>
        <end position="22"/>
    </location>
</feature>
<evidence type="ECO:0000313" key="3">
    <source>
        <dbReference type="EMBL" id="KAL0334890.1"/>
    </source>
</evidence>
<reference evidence="3" key="1">
    <citation type="submission" date="2020-06" db="EMBL/GenBank/DDBJ databases">
        <authorList>
            <person name="Li T."/>
            <person name="Hu X."/>
            <person name="Zhang T."/>
            <person name="Song X."/>
            <person name="Zhang H."/>
            <person name="Dai N."/>
            <person name="Sheng W."/>
            <person name="Hou X."/>
            <person name="Wei L."/>
        </authorList>
    </citation>
    <scope>NUCLEOTIDE SEQUENCE</scope>
    <source>
        <strain evidence="3">G02</strain>
        <tissue evidence="3">Leaf</tissue>
    </source>
</reference>
<feature type="domain" description="Cathepsin propeptide inhibitor" evidence="2">
    <location>
        <begin position="50"/>
        <end position="95"/>
    </location>
</feature>